<protein>
    <submittedName>
        <fullName evidence="1">Uncharacterized protein</fullName>
    </submittedName>
</protein>
<organism evidence="1">
    <name type="scientific">Klosneuvirus KNV1</name>
    <dbReference type="NCBI Taxonomy" id="1977640"/>
    <lineage>
        <taxon>Viruses</taxon>
        <taxon>Varidnaviria</taxon>
        <taxon>Bamfordvirae</taxon>
        <taxon>Nucleocytoviricota</taxon>
        <taxon>Megaviricetes</taxon>
        <taxon>Imitervirales</taxon>
        <taxon>Mimiviridae</taxon>
        <taxon>Klosneuvirinae</taxon>
        <taxon>Klosneuvirus</taxon>
    </lineage>
</organism>
<evidence type="ECO:0000313" key="1">
    <source>
        <dbReference type="EMBL" id="ARF11845.1"/>
    </source>
</evidence>
<gene>
    <name evidence="1" type="ORF">Klosneuvirus_2_281</name>
</gene>
<accession>A0A1V0SJE9</accession>
<reference evidence="1" key="1">
    <citation type="journal article" date="2017" name="Science">
        <title>Giant viruses with an expanded complement of translation system components.</title>
        <authorList>
            <person name="Schulz F."/>
            <person name="Yutin N."/>
            <person name="Ivanova N.N."/>
            <person name="Ortega D.R."/>
            <person name="Lee T.K."/>
            <person name="Vierheilig J."/>
            <person name="Daims H."/>
            <person name="Horn M."/>
            <person name="Wagner M."/>
            <person name="Jensen G.J."/>
            <person name="Kyrpides N.C."/>
            <person name="Koonin E.V."/>
            <person name="Woyke T."/>
        </authorList>
    </citation>
    <scope>NUCLEOTIDE SEQUENCE</scope>
    <source>
        <strain evidence="1">KNV1</strain>
    </source>
</reference>
<sequence>MDAKPPSHALALKEAQTLTFKHYLSEKKIPNVNIATDAPVSCFILWTILTHHSNIWMTTEPEKLLRDIYDNVFQHKEPTQITLHVYATDNYRSNDPYQVLEVLV</sequence>
<name>A0A1V0SJE9_9VIRU</name>
<proteinExistence type="predicted"/>
<dbReference type="EMBL" id="KY684109">
    <property type="protein sequence ID" value="ARF11845.1"/>
    <property type="molecule type" value="Genomic_DNA"/>
</dbReference>